<dbReference type="EMBL" id="CM056811">
    <property type="protein sequence ID" value="KAJ8636551.1"/>
    <property type="molecule type" value="Genomic_DNA"/>
</dbReference>
<accession>A0ACC2LST0</accession>
<gene>
    <name evidence="1" type="ORF">MRB53_010818</name>
</gene>
<evidence type="ECO:0000313" key="1">
    <source>
        <dbReference type="EMBL" id="KAJ8636551.1"/>
    </source>
</evidence>
<organism evidence="1 2">
    <name type="scientific">Persea americana</name>
    <name type="common">Avocado</name>
    <dbReference type="NCBI Taxonomy" id="3435"/>
    <lineage>
        <taxon>Eukaryota</taxon>
        <taxon>Viridiplantae</taxon>
        <taxon>Streptophyta</taxon>
        <taxon>Embryophyta</taxon>
        <taxon>Tracheophyta</taxon>
        <taxon>Spermatophyta</taxon>
        <taxon>Magnoliopsida</taxon>
        <taxon>Magnoliidae</taxon>
        <taxon>Laurales</taxon>
        <taxon>Lauraceae</taxon>
        <taxon>Persea</taxon>
    </lineage>
</organism>
<proteinExistence type="predicted"/>
<evidence type="ECO:0000313" key="2">
    <source>
        <dbReference type="Proteomes" id="UP001234297"/>
    </source>
</evidence>
<reference evidence="1 2" key="1">
    <citation type="journal article" date="2022" name="Hortic Res">
        <title>A haplotype resolved chromosomal level avocado genome allows analysis of novel avocado genes.</title>
        <authorList>
            <person name="Nath O."/>
            <person name="Fletcher S.J."/>
            <person name="Hayward A."/>
            <person name="Shaw L.M."/>
            <person name="Masouleh A.K."/>
            <person name="Furtado A."/>
            <person name="Henry R.J."/>
            <person name="Mitter N."/>
        </authorList>
    </citation>
    <scope>NUCLEOTIDE SEQUENCE [LARGE SCALE GENOMIC DNA]</scope>
    <source>
        <strain evidence="2">cv. Hass</strain>
    </source>
</reference>
<name>A0ACC2LST0_PERAE</name>
<sequence length="199" mass="21859">MASDSERPSLSPLKGTTTQTKTIGDRTFQGLGNLIKLLPTGTLFIFQFLTPVLTNYGKCQTINKYLVGALLFFCGFNCFFSCFTDSYRGTDGRLYYGVVTKDGLWPLSDSSDKSINLSRYKLQLGDFAHAMLTLMVFAVVALMSPNVVGCYYLSFETTQETLLVVLPSVVGFIASAIFAVFPHMRHGIGYPLTHEAAVA</sequence>
<protein>
    <submittedName>
        <fullName evidence="1">Uncharacterized protein</fullName>
    </submittedName>
</protein>
<dbReference type="Proteomes" id="UP001234297">
    <property type="component" value="Chromosome 3"/>
</dbReference>
<keyword evidence="2" id="KW-1185">Reference proteome</keyword>
<comment type="caution">
    <text evidence="1">The sequence shown here is derived from an EMBL/GenBank/DDBJ whole genome shotgun (WGS) entry which is preliminary data.</text>
</comment>